<feature type="compositionally biased region" description="Pro residues" evidence="1">
    <location>
        <begin position="279"/>
        <end position="290"/>
    </location>
</feature>
<dbReference type="InterPro" id="IPR036278">
    <property type="entry name" value="Sialidase_sf"/>
</dbReference>
<dbReference type="Gene3D" id="2.130.10.10">
    <property type="entry name" value="YVTN repeat-like/Quinoprotein amine dehydrogenase"/>
    <property type="match status" value="1"/>
</dbReference>
<feature type="compositionally biased region" description="Pro residues" evidence="1">
    <location>
        <begin position="221"/>
        <end position="231"/>
    </location>
</feature>
<accession>A0ABP5M2Y3</accession>
<gene>
    <name evidence="3" type="ORF">GCM10009727_64680</name>
</gene>
<reference evidence="4" key="1">
    <citation type="journal article" date="2019" name="Int. J. Syst. Evol. Microbiol.">
        <title>The Global Catalogue of Microorganisms (GCM) 10K type strain sequencing project: providing services to taxonomists for standard genome sequencing and annotation.</title>
        <authorList>
            <consortium name="The Broad Institute Genomics Platform"/>
            <consortium name="The Broad Institute Genome Sequencing Center for Infectious Disease"/>
            <person name="Wu L."/>
            <person name="Ma J."/>
        </authorList>
    </citation>
    <scope>NUCLEOTIDE SEQUENCE [LARGE SCALE GENOMIC DNA]</scope>
    <source>
        <strain evidence="4">JCM 13850</strain>
    </source>
</reference>
<feature type="compositionally biased region" description="Pro residues" evidence="1">
    <location>
        <begin position="203"/>
        <end position="213"/>
    </location>
</feature>
<keyword evidence="4" id="KW-1185">Reference proteome</keyword>
<feature type="compositionally biased region" description="Pro residues" evidence="1">
    <location>
        <begin position="298"/>
        <end position="309"/>
    </location>
</feature>
<keyword evidence="2" id="KW-1133">Transmembrane helix</keyword>
<sequence length="1122" mass="113250">MTSTGKQDGDHGPGEGGVERPEAGRPGQAPPPPQWLNEPGGTGPSGAAPPLPEPAVQPPPFGEPLPEPPDDESDRTISDIDISGTMRTQVFSPGGQAPGAGGESARPALPPFPGAPGAEPPGGAVGDRTILDASDWLGSADDDDDDADVTRVERPAAHRPQAPAQPPVQPPVQQQQQPPPAPQPPAPSPQPPAPFPFAQDIPGTPPAPAPEPFPFAQNIPGTPPAPAPEPFPWAQEMPGNPQAALPPTPHAPAQPAPPQPGPQPPAPEPFPWAQQIPGVPSPAAPAPEPFPYAQEIPDGPPAPAAPEPFPYAQDIPGVPSPALPHPSNGVQPVAPPPVIDEPWRTPAQGGKRDRTRRNLKKPLLIGVAAVAVAALVGGGVVLVPRLVGGSDDADAGDGGGAKLAGALFPVNRSAQTDGRDQQITGVAAVGSTVVAVGGESDQASARGLFLVSADGGRTFKPAALKGTGDAVPAPGDVPAAVGGSSHGWVAVGTRAGGGAVWTSTDGRAWTRQPDPVGDVFGRHSRVQRIVGTDSGFLAIGERSQKGDFSDAVPVVWLSADGRRWEARAADQIGLDVENAKFSLVEAAAGGKVILLEALITPKGGKQGPYRKVWRSEDGGRTWAVSEVPVPKGSRGLVIGGGPAGFVAVREVTASGAPAGQAFVSKDGGSWTKAGTLSTSGYRRTSQLLVDERGYAAVVVRGRDVLVSRSADGRSWQDAGTSESKAGRRLTAAALAGEQTVVVGSEPGGGDTDPLLSVWDARGTAIPVDLTKVPGALRPDHTVQDVSAAGGLTVAVGSASGDADVWTSKDGASWREAQGLGAAFTRPGPQRLTDVTDGKAGWLAVGYDQASPRRPLVVTSADGAAWRAADAAAPFAANKNGVPVTAAAASGPAGYVIVGTEGPSAATWFSADLKNWERGRSAAPNALEGRAGAGHWMLDVAAGSSGYIAVGGGHGGSGNRPNVWTSPDGKQWTLQELQLPGGVQEGHFTHVAVKGTTVVATGIAATGKGLGWLGYVSADSGRTWRPLPAPGGGTNLTVTALTATPKGFAATGTTGEPGATDVVSWTSADGSSWKATTPSGKGLSGEGDQRITGLGVAGNSLLGVGDTVAQSGEQPVLWSRPVP</sequence>
<proteinExistence type="predicted"/>
<feature type="transmembrane region" description="Helical" evidence="2">
    <location>
        <begin position="362"/>
        <end position="383"/>
    </location>
</feature>
<dbReference type="InterPro" id="IPR015943">
    <property type="entry name" value="WD40/YVTN_repeat-like_dom_sf"/>
</dbReference>
<evidence type="ECO:0000313" key="3">
    <source>
        <dbReference type="EMBL" id="GAA2156190.1"/>
    </source>
</evidence>
<dbReference type="Proteomes" id="UP001501020">
    <property type="component" value="Unassembled WGS sequence"/>
</dbReference>
<evidence type="ECO:0000313" key="4">
    <source>
        <dbReference type="Proteomes" id="UP001501020"/>
    </source>
</evidence>
<keyword evidence="2" id="KW-0472">Membrane</keyword>
<dbReference type="SUPFAM" id="SSF110296">
    <property type="entry name" value="Oligoxyloglucan reducing end-specific cellobiohydrolase"/>
    <property type="match status" value="1"/>
</dbReference>
<dbReference type="SUPFAM" id="SSF50939">
    <property type="entry name" value="Sialidases"/>
    <property type="match status" value="2"/>
</dbReference>
<evidence type="ECO:0008006" key="5">
    <source>
        <dbReference type="Google" id="ProtNLM"/>
    </source>
</evidence>
<feature type="compositionally biased region" description="Basic and acidic residues" evidence="1">
    <location>
        <begin position="7"/>
        <end position="23"/>
    </location>
</feature>
<dbReference type="CDD" id="cd15482">
    <property type="entry name" value="Sialidase_non-viral"/>
    <property type="match status" value="1"/>
</dbReference>
<feature type="region of interest" description="Disordered" evidence="1">
    <location>
        <begin position="1"/>
        <end position="356"/>
    </location>
</feature>
<feature type="compositionally biased region" description="Pro residues" evidence="1">
    <location>
        <begin position="47"/>
        <end position="67"/>
    </location>
</feature>
<dbReference type="RefSeq" id="WP_344275875.1">
    <property type="nucleotide sequence ID" value="NZ_BAAAMR010000071.1"/>
</dbReference>
<evidence type="ECO:0000256" key="2">
    <source>
        <dbReference type="SAM" id="Phobius"/>
    </source>
</evidence>
<feature type="compositionally biased region" description="Pro residues" evidence="1">
    <location>
        <begin position="177"/>
        <end position="195"/>
    </location>
</feature>
<dbReference type="PANTHER" id="PTHR24216">
    <property type="entry name" value="PAXILLIN-RELATED"/>
    <property type="match status" value="1"/>
</dbReference>
<protein>
    <recommendedName>
        <fullName evidence="5">Exo-alpha-sialidase</fullName>
    </recommendedName>
</protein>
<dbReference type="PANTHER" id="PTHR24216:SF65">
    <property type="entry name" value="PAXILLIN-LIKE PROTEIN 1"/>
    <property type="match status" value="1"/>
</dbReference>
<keyword evidence="2" id="KW-0812">Transmembrane</keyword>
<comment type="caution">
    <text evidence="3">The sequence shown here is derived from an EMBL/GenBank/DDBJ whole genome shotgun (WGS) entry which is preliminary data.</text>
</comment>
<evidence type="ECO:0000256" key="1">
    <source>
        <dbReference type="SAM" id="MobiDB-lite"/>
    </source>
</evidence>
<dbReference type="EMBL" id="BAAAMR010000071">
    <property type="protein sequence ID" value="GAA2156190.1"/>
    <property type="molecule type" value="Genomic_DNA"/>
</dbReference>
<organism evidence="3 4">
    <name type="scientific">Actinomadura napierensis</name>
    <dbReference type="NCBI Taxonomy" id="267854"/>
    <lineage>
        <taxon>Bacteria</taxon>
        <taxon>Bacillati</taxon>
        <taxon>Actinomycetota</taxon>
        <taxon>Actinomycetes</taxon>
        <taxon>Streptosporangiales</taxon>
        <taxon>Thermomonosporaceae</taxon>
        <taxon>Actinomadura</taxon>
    </lineage>
</organism>
<name>A0ABP5M2Y3_9ACTN</name>
<feature type="compositionally biased region" description="Pro residues" evidence="1">
    <location>
        <begin position="244"/>
        <end position="270"/>
    </location>
</feature>